<sequence>MTATRLSAAVAFLLAAVGIGIQIAAGADYPVVPPGAIILVVAAAVCLLWRRWWALLLPAAIALFLLVGGALAPNTADNLDAGGGRMWGTVLQLAALVVALVVTVLAAVRERRTA</sequence>
<dbReference type="Proteomes" id="UP000186004">
    <property type="component" value="Unassembled WGS sequence"/>
</dbReference>
<protein>
    <submittedName>
        <fullName evidence="2">Uncharacterized protein</fullName>
    </submittedName>
</protein>
<evidence type="ECO:0000313" key="2">
    <source>
        <dbReference type="EMBL" id="SIR24767.1"/>
    </source>
</evidence>
<reference evidence="2 3" key="1">
    <citation type="submission" date="2017-01" db="EMBL/GenBank/DDBJ databases">
        <authorList>
            <person name="Mah S.A."/>
            <person name="Swanson W.J."/>
            <person name="Moy G.W."/>
            <person name="Vacquier V.D."/>
        </authorList>
    </citation>
    <scope>NUCLEOTIDE SEQUENCE [LARGE SCALE GENOMIC DNA]</scope>
    <source>
        <strain evidence="2 3">DSM 45758</strain>
    </source>
</reference>
<feature type="transmembrane region" description="Helical" evidence="1">
    <location>
        <begin position="30"/>
        <end position="48"/>
    </location>
</feature>
<keyword evidence="1" id="KW-0812">Transmembrane</keyword>
<dbReference type="EMBL" id="FTNF01000007">
    <property type="protein sequence ID" value="SIR24767.1"/>
    <property type="molecule type" value="Genomic_DNA"/>
</dbReference>
<dbReference type="AlphaFoldDB" id="A0A1N6ZDA4"/>
<gene>
    <name evidence="2" type="ORF">SAMN05444858_107286</name>
</gene>
<accession>A0A1N6ZDA4</accession>
<evidence type="ECO:0000313" key="3">
    <source>
        <dbReference type="Proteomes" id="UP000186004"/>
    </source>
</evidence>
<proteinExistence type="predicted"/>
<keyword evidence="1" id="KW-1133">Transmembrane helix</keyword>
<keyword evidence="3" id="KW-1185">Reference proteome</keyword>
<organism evidence="2 3">
    <name type="scientific">Micromonospora avicenniae</name>
    <dbReference type="NCBI Taxonomy" id="1198245"/>
    <lineage>
        <taxon>Bacteria</taxon>
        <taxon>Bacillati</taxon>
        <taxon>Actinomycetota</taxon>
        <taxon>Actinomycetes</taxon>
        <taxon>Micromonosporales</taxon>
        <taxon>Micromonosporaceae</taxon>
        <taxon>Micromonospora</taxon>
    </lineage>
</organism>
<evidence type="ECO:0000256" key="1">
    <source>
        <dbReference type="SAM" id="Phobius"/>
    </source>
</evidence>
<keyword evidence="1" id="KW-0472">Membrane</keyword>
<dbReference type="RefSeq" id="WP_076470824.1">
    <property type="nucleotide sequence ID" value="NZ_FTNF01000007.1"/>
</dbReference>
<feature type="transmembrane region" description="Helical" evidence="1">
    <location>
        <begin position="86"/>
        <end position="108"/>
    </location>
</feature>
<name>A0A1N6ZDA4_9ACTN</name>
<feature type="transmembrane region" description="Helical" evidence="1">
    <location>
        <begin position="55"/>
        <end position="74"/>
    </location>
</feature>